<evidence type="ECO:0000313" key="2">
    <source>
        <dbReference type="Proteomes" id="UP000309984"/>
    </source>
</evidence>
<name>A0A7I7ZTH7_9MYCO</name>
<protein>
    <submittedName>
        <fullName evidence="1">Uncharacterized protein</fullName>
    </submittedName>
</protein>
<proteinExistence type="predicted"/>
<sequence>MLIGAVVVVAAGCSVTDRKVSGTATTATAVASPTTSTSAVAKPVDDAGLPKLLGSPSEISDLVGVAMMLTVSLDGYHGVAIRH</sequence>
<accession>A0A7I7ZTH7</accession>
<comment type="caution">
    <text evidence="1">The sequence shown here is derived from an EMBL/GenBank/DDBJ whole genome shotgun (WGS) entry which is preliminary data.</text>
</comment>
<dbReference type="Proteomes" id="UP000309984">
    <property type="component" value="Unassembled WGS sequence"/>
</dbReference>
<gene>
    <name evidence="1" type="ORF">C1S79_00435</name>
</gene>
<evidence type="ECO:0000313" key="1">
    <source>
        <dbReference type="EMBL" id="TLH81165.1"/>
    </source>
</evidence>
<organism evidence="1 2">
    <name type="scientific">Mycolicibacterium phocaicum</name>
    <dbReference type="NCBI Taxonomy" id="319706"/>
    <lineage>
        <taxon>Bacteria</taxon>
        <taxon>Bacillati</taxon>
        <taxon>Actinomycetota</taxon>
        <taxon>Actinomycetes</taxon>
        <taxon>Mycobacteriales</taxon>
        <taxon>Mycobacteriaceae</taxon>
        <taxon>Mycolicibacterium</taxon>
    </lineage>
</organism>
<keyword evidence="2" id="KW-1185">Reference proteome</keyword>
<dbReference type="EMBL" id="POTM01000002">
    <property type="protein sequence ID" value="TLH81165.1"/>
    <property type="molecule type" value="Genomic_DNA"/>
</dbReference>
<dbReference type="AlphaFoldDB" id="A0A7I7ZTH7"/>
<reference evidence="1 2" key="1">
    <citation type="submission" date="2018-01" db="EMBL/GenBank/DDBJ databases">
        <title>Comparative genomics of Mycobacterium mucogenicum and Mycobacterium neoaurum clade members emphasizing tRNA and non-coding RNA.</title>
        <authorList>
            <person name="Behra P.R.K."/>
            <person name="Pettersson B.M.F."/>
            <person name="Das S."/>
            <person name="Dasgupta S."/>
            <person name="Kirsebom L.A."/>
        </authorList>
    </citation>
    <scope>NUCLEOTIDE SEQUENCE [LARGE SCALE GENOMIC DNA]</scope>
    <source>
        <strain evidence="1 2">DSM 45104</strain>
    </source>
</reference>